<gene>
    <name evidence="3" type="ORF">PSTG_00336</name>
</gene>
<proteinExistence type="predicted"/>
<protein>
    <recommendedName>
        <fullName evidence="2">Tet-like 2OG-Fe(II) oxygenase domain-containing protein</fullName>
    </recommendedName>
</protein>
<reference evidence="4" key="1">
    <citation type="submission" date="2014-03" db="EMBL/GenBank/DDBJ databases">
        <title>The Genome Sequence of Puccinia striiformis f. sp. tritici PST-78.</title>
        <authorList>
            <consortium name="The Broad Institute Genome Sequencing Platform"/>
            <person name="Cuomo C."/>
            <person name="Hulbert S."/>
            <person name="Chen X."/>
            <person name="Walker B."/>
            <person name="Young S.K."/>
            <person name="Zeng Q."/>
            <person name="Gargeya S."/>
            <person name="Fitzgerald M."/>
            <person name="Haas B."/>
            <person name="Abouelleil A."/>
            <person name="Alvarado L."/>
            <person name="Arachchi H.M."/>
            <person name="Berlin A.M."/>
            <person name="Chapman S.B."/>
            <person name="Goldberg J."/>
            <person name="Griggs A."/>
            <person name="Gujja S."/>
            <person name="Hansen M."/>
            <person name="Howarth C."/>
            <person name="Imamovic A."/>
            <person name="Larimer J."/>
            <person name="McCowan C."/>
            <person name="Montmayeur A."/>
            <person name="Murphy C."/>
            <person name="Neiman D."/>
            <person name="Pearson M."/>
            <person name="Priest M."/>
            <person name="Roberts A."/>
            <person name="Saif S."/>
            <person name="Shea T."/>
            <person name="Sisk P."/>
            <person name="Sykes S."/>
            <person name="Wortman J."/>
            <person name="Nusbaum C."/>
            <person name="Birren B."/>
        </authorList>
    </citation>
    <scope>NUCLEOTIDE SEQUENCE [LARGE SCALE GENOMIC DNA]</scope>
    <source>
        <strain evidence="4">race PST-78</strain>
    </source>
</reference>
<dbReference type="Pfam" id="PF20515">
    <property type="entry name" value="2OG-FeII_Oxy_6"/>
    <property type="match status" value="1"/>
</dbReference>
<keyword evidence="4" id="KW-1185">Reference proteome</keyword>
<evidence type="ECO:0000313" key="3">
    <source>
        <dbReference type="EMBL" id="KNF06456.1"/>
    </source>
</evidence>
<accession>A0A0L0W4M1</accession>
<dbReference type="InterPro" id="IPR046798">
    <property type="entry name" value="2OG-FeII_Oxy_6"/>
</dbReference>
<feature type="compositionally biased region" description="Polar residues" evidence="1">
    <location>
        <begin position="82"/>
        <end position="94"/>
    </location>
</feature>
<dbReference type="AlphaFoldDB" id="A0A0L0W4M1"/>
<feature type="domain" description="Tet-like 2OG-Fe(II) oxygenase" evidence="2">
    <location>
        <begin position="190"/>
        <end position="374"/>
    </location>
</feature>
<feature type="compositionally biased region" description="Basic and acidic residues" evidence="1">
    <location>
        <begin position="95"/>
        <end position="108"/>
    </location>
</feature>
<evidence type="ECO:0000259" key="2">
    <source>
        <dbReference type="Pfam" id="PF20515"/>
    </source>
</evidence>
<sequence length="425" mass="48086">MPSKTNRSRLSTEASEGCKIPQVPQGSNRRIQPYRSARSYPSRFSTEASERGTIPQVPPRSNRPNQPSHPAQHHRPSHNKNNKQYQSPPKYQSTTEKDIAKAKRRAARDTDVEQVYILKLSRSSTQISSKPRVTLPVHGPKPRNLITSQDNIPDLILETHPFQEAPTPTFATLAEILCDLYKMALHRPNQKSNTNTLNGSMRAIGFRQGSDRGKSGGTYARKQGIKDEDSIADSILWTKLQGHNQFIASRIRSLSKTAWQGNHDLIVEHGIPSWDQTSWRKFEHEHDFAGNVIVTFDNFYNKVHQDKGDLNSWTYGIFSYIDRATGLPIPPPSDQLGHGLYFTRHSAIIDFAHANGIVEVLWQTKPFEHCTTPPPLSLRSTKAYTHIGTSFQINTKLADVSDKLKDATDEHVNDRTLCKDDKYHL</sequence>
<feature type="region of interest" description="Disordered" evidence="1">
    <location>
        <begin position="123"/>
        <end position="145"/>
    </location>
</feature>
<comment type="caution">
    <text evidence="3">The sequence shown here is derived from an EMBL/GenBank/DDBJ whole genome shotgun (WGS) entry which is preliminary data.</text>
</comment>
<evidence type="ECO:0000313" key="4">
    <source>
        <dbReference type="Proteomes" id="UP000054564"/>
    </source>
</evidence>
<dbReference type="OrthoDB" id="2514304at2759"/>
<dbReference type="Proteomes" id="UP000054564">
    <property type="component" value="Unassembled WGS sequence"/>
</dbReference>
<dbReference type="EMBL" id="AJIL01000003">
    <property type="protein sequence ID" value="KNF06456.1"/>
    <property type="molecule type" value="Genomic_DNA"/>
</dbReference>
<feature type="region of interest" description="Disordered" evidence="1">
    <location>
        <begin position="1"/>
        <end position="108"/>
    </location>
</feature>
<name>A0A0L0W4M1_9BASI</name>
<evidence type="ECO:0000256" key="1">
    <source>
        <dbReference type="SAM" id="MobiDB-lite"/>
    </source>
</evidence>
<organism evidence="3 4">
    <name type="scientific">Puccinia striiformis f. sp. tritici PST-78</name>
    <dbReference type="NCBI Taxonomy" id="1165861"/>
    <lineage>
        <taxon>Eukaryota</taxon>
        <taxon>Fungi</taxon>
        <taxon>Dikarya</taxon>
        <taxon>Basidiomycota</taxon>
        <taxon>Pucciniomycotina</taxon>
        <taxon>Pucciniomycetes</taxon>
        <taxon>Pucciniales</taxon>
        <taxon>Pucciniaceae</taxon>
        <taxon>Puccinia</taxon>
    </lineage>
</organism>
<feature type="compositionally biased region" description="Basic residues" evidence="1">
    <location>
        <begin position="71"/>
        <end position="81"/>
    </location>
</feature>
<feature type="compositionally biased region" description="Polar residues" evidence="1">
    <location>
        <begin position="1"/>
        <end position="14"/>
    </location>
</feature>